<dbReference type="InterPro" id="IPR038056">
    <property type="entry name" value="YjbR-like_sf"/>
</dbReference>
<dbReference type="InterPro" id="IPR058532">
    <property type="entry name" value="YjbR/MT2646/Rv2570-like"/>
</dbReference>
<dbReference type="InterPro" id="IPR007351">
    <property type="entry name" value="YjbR"/>
</dbReference>
<name>A0A0D6DW52_9LACT</name>
<dbReference type="PANTHER" id="PTHR35145">
    <property type="entry name" value="CYTOPLASMIC PROTEIN-RELATED"/>
    <property type="match status" value="1"/>
</dbReference>
<dbReference type="KEGG" id="lpk:LACPI_0973"/>
<reference evidence="2" key="1">
    <citation type="submission" date="2015-01" db="EMBL/GenBank/DDBJ databases">
        <authorList>
            <person name="Andreevskaya M."/>
        </authorList>
    </citation>
    <scope>NUCLEOTIDE SEQUENCE [LARGE SCALE GENOMIC DNA]</scope>
    <source>
        <strain evidence="2">MKFS47</strain>
    </source>
</reference>
<dbReference type="PANTHER" id="PTHR35145:SF1">
    <property type="entry name" value="CYTOPLASMIC PROTEIN"/>
    <property type="match status" value="1"/>
</dbReference>
<dbReference type="HOGENOM" id="CLU_105851_5_0_9"/>
<evidence type="ECO:0000313" key="2">
    <source>
        <dbReference type="Proteomes" id="UP000033166"/>
    </source>
</evidence>
<dbReference type="SUPFAM" id="SSF142906">
    <property type="entry name" value="YjbR-like"/>
    <property type="match status" value="1"/>
</dbReference>
<sequence length="113" mass="13392">MTRNELIQLLLHETDSYEDYPFNKNKREKTLWTVIKQKSTHKMIALIFEKNGQLMIDLKLKPEHGDEVRIYDGVFPGYHMNKTHWNTVVVNNTNLPFDGLIKMIEESNMLTKK</sequence>
<dbReference type="EMBL" id="LN774769">
    <property type="protein sequence ID" value="CEN28173.1"/>
    <property type="molecule type" value="Genomic_DNA"/>
</dbReference>
<dbReference type="RefSeq" id="WP_047915356.1">
    <property type="nucleotide sequence ID" value="NZ_LN774769.1"/>
</dbReference>
<protein>
    <submittedName>
        <fullName evidence="1">DUF419-containing protein</fullName>
    </submittedName>
</protein>
<evidence type="ECO:0000313" key="1">
    <source>
        <dbReference type="EMBL" id="CEN28173.1"/>
    </source>
</evidence>
<proteinExistence type="predicted"/>
<dbReference type="Proteomes" id="UP000033166">
    <property type="component" value="Chromosome I"/>
</dbReference>
<dbReference type="AlphaFoldDB" id="A0A0D6DW52"/>
<dbReference type="Pfam" id="PF04237">
    <property type="entry name" value="YjbR"/>
    <property type="match status" value="1"/>
</dbReference>
<gene>
    <name evidence="1" type="ORF">LACPI_0973</name>
</gene>
<organism evidence="1 2">
    <name type="scientific">Pseudolactococcus piscium MKFS47</name>
    <dbReference type="NCBI Taxonomy" id="297352"/>
    <lineage>
        <taxon>Bacteria</taxon>
        <taxon>Bacillati</taxon>
        <taxon>Bacillota</taxon>
        <taxon>Bacilli</taxon>
        <taxon>Lactobacillales</taxon>
        <taxon>Streptococcaceae</taxon>
        <taxon>Pseudolactococcus</taxon>
    </lineage>
</organism>
<dbReference type="Gene3D" id="3.90.1150.30">
    <property type="match status" value="1"/>
</dbReference>
<accession>A0A0D6DW52</accession>